<dbReference type="AlphaFoldDB" id="A0A9P6F9K9"/>
<dbReference type="PANTHER" id="PTHR43433:SF5">
    <property type="entry name" value="AB HYDROLASE-1 DOMAIN-CONTAINING PROTEIN"/>
    <property type="match status" value="1"/>
</dbReference>
<comment type="caution">
    <text evidence="2">The sequence shown here is derived from an EMBL/GenBank/DDBJ whole genome shotgun (WGS) entry which is preliminary data.</text>
</comment>
<gene>
    <name evidence="2" type="ORF">EC957_010627</name>
</gene>
<feature type="domain" description="AB hydrolase-1" evidence="1">
    <location>
        <begin position="38"/>
        <end position="278"/>
    </location>
</feature>
<sequence>MPATVYHEKGHIEVGRTRDKKVPLKLYYEKTGNGPKKLLLIMGLNSPGSAWDTVVTHFAKNPEYTTVFFDNRGVGFSDAPKGLYSTSQMALDTLELLDGLGWTSNVHLAGVSMGGMISLELVLADPKRFSSLLLTSTNAGRSPPQLVTISFLSRVILIKDPQLRMKLVSETLYPKTWLEAASPKGSPFKNNQEVVIDSLTKRFAESPAQPLHSNIAQSWAALFHHVNSARLAQIRASGLPILVVTGTQDKFVRPSGSYHLAKELGCPLVVFEGSGHALPGEQTETYCRFIEELNTKGKDGIFELTAKSEL</sequence>
<accession>A0A9P6F9K9</accession>
<dbReference type="InterPro" id="IPR029058">
    <property type="entry name" value="AB_hydrolase_fold"/>
</dbReference>
<name>A0A9P6F9K9_9FUNG</name>
<evidence type="ECO:0000313" key="3">
    <source>
        <dbReference type="Proteomes" id="UP000723463"/>
    </source>
</evidence>
<dbReference type="Gene3D" id="3.40.50.1820">
    <property type="entry name" value="alpha/beta hydrolase"/>
    <property type="match status" value="1"/>
</dbReference>
<dbReference type="InterPro" id="IPR000073">
    <property type="entry name" value="AB_hydrolase_1"/>
</dbReference>
<dbReference type="SUPFAM" id="SSF53474">
    <property type="entry name" value="alpha/beta-Hydrolases"/>
    <property type="match status" value="1"/>
</dbReference>
<proteinExistence type="predicted"/>
<reference evidence="2" key="1">
    <citation type="journal article" date="2020" name="Fungal Divers.">
        <title>Resolving the Mortierellaceae phylogeny through synthesis of multi-gene phylogenetics and phylogenomics.</title>
        <authorList>
            <person name="Vandepol N."/>
            <person name="Liber J."/>
            <person name="Desiro A."/>
            <person name="Na H."/>
            <person name="Kennedy M."/>
            <person name="Barry K."/>
            <person name="Grigoriev I.V."/>
            <person name="Miller A.N."/>
            <person name="O'Donnell K."/>
            <person name="Stajich J.E."/>
            <person name="Bonito G."/>
        </authorList>
    </citation>
    <scope>NUCLEOTIDE SEQUENCE</scope>
    <source>
        <strain evidence="2">NRRL 2591</strain>
    </source>
</reference>
<evidence type="ECO:0000313" key="2">
    <source>
        <dbReference type="EMBL" id="KAF9545646.1"/>
    </source>
</evidence>
<dbReference type="PANTHER" id="PTHR43433">
    <property type="entry name" value="HYDROLASE, ALPHA/BETA FOLD FAMILY PROTEIN"/>
    <property type="match status" value="1"/>
</dbReference>
<dbReference type="EMBL" id="JAAAXW010000068">
    <property type="protein sequence ID" value="KAF9545646.1"/>
    <property type="molecule type" value="Genomic_DNA"/>
</dbReference>
<organism evidence="2 3">
    <name type="scientific">Mortierella hygrophila</name>
    <dbReference type="NCBI Taxonomy" id="979708"/>
    <lineage>
        <taxon>Eukaryota</taxon>
        <taxon>Fungi</taxon>
        <taxon>Fungi incertae sedis</taxon>
        <taxon>Mucoromycota</taxon>
        <taxon>Mortierellomycotina</taxon>
        <taxon>Mortierellomycetes</taxon>
        <taxon>Mortierellales</taxon>
        <taxon>Mortierellaceae</taxon>
        <taxon>Mortierella</taxon>
    </lineage>
</organism>
<dbReference type="Pfam" id="PF00561">
    <property type="entry name" value="Abhydrolase_1"/>
    <property type="match status" value="1"/>
</dbReference>
<protein>
    <recommendedName>
        <fullName evidence="1">AB hydrolase-1 domain-containing protein</fullName>
    </recommendedName>
</protein>
<evidence type="ECO:0000259" key="1">
    <source>
        <dbReference type="Pfam" id="PF00561"/>
    </source>
</evidence>
<dbReference type="InterPro" id="IPR050471">
    <property type="entry name" value="AB_hydrolase"/>
</dbReference>
<keyword evidence="3" id="KW-1185">Reference proteome</keyword>
<dbReference type="Proteomes" id="UP000723463">
    <property type="component" value="Unassembled WGS sequence"/>
</dbReference>